<proteinExistence type="predicted"/>
<dbReference type="AlphaFoldDB" id="A0A6L5EFL5"/>
<name>A0A6L5EFL5_9ENTR</name>
<gene>
    <name evidence="1" type="ORF">GBB84_25600</name>
</gene>
<sequence>MLLIIDFLIVSFLLITLFIITRRTFRCPPEVISQITVTNRNYRTHLSHTSEKSIIACFSEMLRERLSGMTR</sequence>
<dbReference type="Proteomes" id="UP000475079">
    <property type="component" value="Unassembled WGS sequence"/>
</dbReference>
<protein>
    <submittedName>
        <fullName evidence="1">Uncharacterized protein</fullName>
    </submittedName>
</protein>
<comment type="caution">
    <text evidence="1">The sequence shown here is derived from an EMBL/GenBank/DDBJ whole genome shotgun (WGS) entry which is preliminary data.</text>
</comment>
<dbReference type="EMBL" id="WHIY01000026">
    <property type="protein sequence ID" value="MPQ54259.1"/>
    <property type="molecule type" value="Genomic_DNA"/>
</dbReference>
<reference evidence="1 2" key="1">
    <citation type="submission" date="2019-10" db="EMBL/GenBank/DDBJ databases">
        <title>Characterization of a new Citrobacter species.</title>
        <authorList>
            <person name="Goncalves Ribeiro T."/>
            <person name="Izdebski R."/>
            <person name="Urbanowicz P."/>
            <person name="Carmeli Y."/>
            <person name="Gniadkowski M."/>
            <person name="Peixe L."/>
        </authorList>
    </citation>
    <scope>NUCLEOTIDE SEQUENCE [LARGE SCALE GENOMIC DNA]</scope>
    <source>
        <strain evidence="1 2">NMI7905_11</strain>
    </source>
</reference>
<evidence type="ECO:0000313" key="2">
    <source>
        <dbReference type="Proteomes" id="UP000475079"/>
    </source>
</evidence>
<keyword evidence="2" id="KW-1185">Reference proteome</keyword>
<accession>A0A6L5EFL5</accession>
<organism evidence="1 2">
    <name type="scientific">Citrobacter telavivensis</name>
    <dbReference type="NCBI Taxonomy" id="2653932"/>
    <lineage>
        <taxon>Bacteria</taxon>
        <taxon>Pseudomonadati</taxon>
        <taxon>Pseudomonadota</taxon>
        <taxon>Gammaproteobacteria</taxon>
        <taxon>Enterobacterales</taxon>
        <taxon>Enterobacteriaceae</taxon>
        <taxon>Citrobacter</taxon>
    </lineage>
</organism>
<evidence type="ECO:0000313" key="1">
    <source>
        <dbReference type="EMBL" id="MPQ54259.1"/>
    </source>
</evidence>